<dbReference type="AlphaFoldDB" id="A0A0F8V7J8"/>
<comment type="caution">
    <text evidence="20">The sequence shown here is derived from an EMBL/GenBank/DDBJ whole genome shotgun (WGS) entry which is preliminary data.</text>
</comment>
<feature type="region of interest" description="Disordered" evidence="17">
    <location>
        <begin position="126"/>
        <end position="246"/>
    </location>
</feature>
<dbReference type="FunFam" id="3.30.450.20:FF:000064">
    <property type="entry name" value="Vivid PAS protein VVD"/>
    <property type="match status" value="1"/>
</dbReference>
<dbReference type="InterPro" id="IPR000679">
    <property type="entry name" value="Znf_GATA"/>
</dbReference>
<evidence type="ECO:0000256" key="8">
    <source>
        <dbReference type="ARBA" id="ARBA00022833"/>
    </source>
</evidence>
<evidence type="ECO:0000256" key="16">
    <source>
        <dbReference type="SAM" id="Coils"/>
    </source>
</evidence>
<dbReference type="OrthoDB" id="447251at2759"/>
<feature type="compositionally biased region" description="Low complexity" evidence="17">
    <location>
        <begin position="195"/>
        <end position="214"/>
    </location>
</feature>
<dbReference type="FunFam" id="3.30.50.10:FF:000065">
    <property type="entry name" value="GATA transcription factor LreA"/>
    <property type="match status" value="1"/>
</dbReference>
<evidence type="ECO:0000256" key="14">
    <source>
        <dbReference type="ARBA" id="ARBA00023170"/>
    </source>
</evidence>
<keyword evidence="8" id="KW-0862">Zinc</keyword>
<dbReference type="InterPro" id="IPR013655">
    <property type="entry name" value="PAS_fold_3"/>
</dbReference>
<protein>
    <recommendedName>
        <fullName evidence="22">GATA transcription factor LreA</fullName>
    </recommendedName>
</protein>
<dbReference type="Proteomes" id="UP000034291">
    <property type="component" value="Unassembled WGS sequence"/>
</dbReference>
<evidence type="ECO:0000256" key="2">
    <source>
        <dbReference type="ARBA" id="ARBA00022606"/>
    </source>
</evidence>
<proteinExistence type="predicted"/>
<dbReference type="CDD" id="cd00130">
    <property type="entry name" value="PAS"/>
    <property type="match status" value="3"/>
</dbReference>
<keyword evidence="12" id="KW-0010">Activator</keyword>
<keyword evidence="5" id="KW-0479">Metal-binding</keyword>
<evidence type="ECO:0000313" key="20">
    <source>
        <dbReference type="EMBL" id="KKK18966.1"/>
    </source>
</evidence>
<evidence type="ECO:0000256" key="5">
    <source>
        <dbReference type="ARBA" id="ARBA00022723"/>
    </source>
</evidence>
<dbReference type="EMBL" id="JZBS01002381">
    <property type="protein sequence ID" value="KKK18966.1"/>
    <property type="molecule type" value="Genomic_DNA"/>
</dbReference>
<dbReference type="GO" id="GO:0005634">
    <property type="term" value="C:nucleus"/>
    <property type="evidence" value="ECO:0007669"/>
    <property type="project" value="TreeGrafter"/>
</dbReference>
<dbReference type="STRING" id="308745.A0A0F8V7J8"/>
<keyword evidence="16" id="KW-0175">Coiled coil</keyword>
<dbReference type="Gene3D" id="3.30.450.20">
    <property type="entry name" value="PAS domain"/>
    <property type="match status" value="3"/>
</dbReference>
<dbReference type="PANTHER" id="PTHR47429">
    <property type="entry name" value="PROTEIN TWIN LOV 1"/>
    <property type="match status" value="1"/>
</dbReference>
<keyword evidence="4" id="KW-0288">FMN</keyword>
<evidence type="ECO:0000256" key="6">
    <source>
        <dbReference type="ARBA" id="ARBA00022737"/>
    </source>
</evidence>
<keyword evidence="10" id="KW-0805">Transcription regulation</keyword>
<feature type="region of interest" description="Disordered" evidence="17">
    <location>
        <begin position="697"/>
        <end position="723"/>
    </location>
</feature>
<evidence type="ECO:0000259" key="18">
    <source>
        <dbReference type="PROSITE" id="PS50112"/>
    </source>
</evidence>
<evidence type="ECO:0000313" key="21">
    <source>
        <dbReference type="Proteomes" id="UP000034291"/>
    </source>
</evidence>
<keyword evidence="14" id="KW-0675">Receptor</keyword>
<dbReference type="SMART" id="SM00091">
    <property type="entry name" value="PAS"/>
    <property type="match status" value="3"/>
</dbReference>
<dbReference type="Gene3D" id="3.30.50.10">
    <property type="entry name" value="Erythroid Transcription Factor GATA-1, subunit A"/>
    <property type="match status" value="1"/>
</dbReference>
<accession>A0A0F8V7J8</accession>
<dbReference type="CDD" id="cd00202">
    <property type="entry name" value="ZnF_GATA"/>
    <property type="match status" value="1"/>
</dbReference>
<dbReference type="PANTHER" id="PTHR47429:SF7">
    <property type="entry name" value="GATA-FACTOR"/>
    <property type="match status" value="1"/>
</dbReference>
<dbReference type="InterPro" id="IPR000014">
    <property type="entry name" value="PAS"/>
</dbReference>
<dbReference type="GO" id="GO:0009881">
    <property type="term" value="F:photoreceptor activity"/>
    <property type="evidence" value="ECO:0007669"/>
    <property type="project" value="UniProtKB-KW"/>
</dbReference>
<dbReference type="SMART" id="SM00086">
    <property type="entry name" value="PAC"/>
    <property type="match status" value="2"/>
</dbReference>
<dbReference type="GO" id="GO:0043565">
    <property type="term" value="F:sequence-specific DNA binding"/>
    <property type="evidence" value="ECO:0007669"/>
    <property type="project" value="InterPro"/>
</dbReference>
<dbReference type="GO" id="GO:0008270">
    <property type="term" value="F:zinc ion binding"/>
    <property type="evidence" value="ECO:0007669"/>
    <property type="project" value="UniProtKB-KW"/>
</dbReference>
<evidence type="ECO:0000256" key="12">
    <source>
        <dbReference type="ARBA" id="ARBA00023159"/>
    </source>
</evidence>
<evidence type="ECO:0000256" key="15">
    <source>
        <dbReference type="PROSITE-ProRule" id="PRU00094"/>
    </source>
</evidence>
<keyword evidence="6" id="KW-0677">Repeat</keyword>
<feature type="domain" description="GATA-type" evidence="19">
    <location>
        <begin position="803"/>
        <end position="830"/>
    </location>
</feature>
<dbReference type="SMART" id="SM00401">
    <property type="entry name" value="ZnF_GATA"/>
    <property type="match status" value="1"/>
</dbReference>
<feature type="compositionally biased region" description="Polar residues" evidence="17">
    <location>
        <begin position="146"/>
        <end position="155"/>
    </location>
</feature>
<dbReference type="PROSITE" id="PS50112">
    <property type="entry name" value="PAS"/>
    <property type="match status" value="3"/>
</dbReference>
<dbReference type="Pfam" id="PF00320">
    <property type="entry name" value="GATA"/>
    <property type="match status" value="1"/>
</dbReference>
<reference evidence="20 21" key="1">
    <citation type="submission" date="2015-02" db="EMBL/GenBank/DDBJ databases">
        <title>Draft Genome Sequences of Two Closely-Related Aflatoxigenic Aspergillus Species Obtained from the Cote d'Ivoire.</title>
        <authorList>
            <person name="Moore G.G."/>
            <person name="Beltz S.B."/>
            <person name="Mack B.M."/>
        </authorList>
    </citation>
    <scope>NUCLEOTIDE SEQUENCE [LARGE SCALE GENOMIC DNA]</scope>
    <source>
        <strain evidence="20 21">SRRC1468</strain>
    </source>
</reference>
<keyword evidence="9" id="KW-0157">Chromophore</keyword>
<evidence type="ECO:0000256" key="17">
    <source>
        <dbReference type="SAM" id="MobiDB-lite"/>
    </source>
</evidence>
<keyword evidence="13" id="KW-0804">Transcription</keyword>
<evidence type="ECO:0000256" key="3">
    <source>
        <dbReference type="ARBA" id="ARBA00022630"/>
    </source>
</evidence>
<keyword evidence="1" id="KW-0600">Photoreceptor protein</keyword>
<keyword evidence="11" id="KW-0238">DNA-binding</keyword>
<dbReference type="Pfam" id="PF13426">
    <property type="entry name" value="PAS_9"/>
    <property type="match status" value="2"/>
</dbReference>
<feature type="domain" description="PAS" evidence="18">
    <location>
        <begin position="469"/>
        <end position="532"/>
    </location>
</feature>
<gene>
    <name evidence="20" type="ORF">ARAM_007613</name>
</gene>
<feature type="compositionally biased region" description="Low complexity" evidence="17">
    <location>
        <begin position="230"/>
        <end position="245"/>
    </location>
</feature>
<dbReference type="InterPro" id="IPR013088">
    <property type="entry name" value="Znf_NHR/GATA"/>
</dbReference>
<name>A0A0F8V7J8_9EURO</name>
<evidence type="ECO:0008006" key="22">
    <source>
        <dbReference type="Google" id="ProtNLM"/>
    </source>
</evidence>
<keyword evidence="2" id="KW-0716">Sensory transduction</keyword>
<evidence type="ECO:0000256" key="9">
    <source>
        <dbReference type="ARBA" id="ARBA00022991"/>
    </source>
</evidence>
<evidence type="ECO:0000256" key="7">
    <source>
        <dbReference type="ARBA" id="ARBA00022771"/>
    </source>
</evidence>
<evidence type="ECO:0000256" key="11">
    <source>
        <dbReference type="ARBA" id="ARBA00023125"/>
    </source>
</evidence>
<keyword evidence="7 15" id="KW-0863">Zinc-finger</keyword>
<keyword evidence="3" id="KW-0285">Flavoprotein</keyword>
<keyword evidence="21" id="KW-1185">Reference proteome</keyword>
<dbReference type="SUPFAM" id="SSF55785">
    <property type="entry name" value="PYP-like sensor domain (PAS domain)"/>
    <property type="match status" value="3"/>
</dbReference>
<dbReference type="GO" id="GO:0006355">
    <property type="term" value="P:regulation of DNA-templated transcription"/>
    <property type="evidence" value="ECO:0007669"/>
    <property type="project" value="InterPro"/>
</dbReference>
<dbReference type="PROSITE" id="PS50114">
    <property type="entry name" value="GATA_ZN_FINGER_2"/>
    <property type="match status" value="1"/>
</dbReference>
<feature type="compositionally biased region" description="Low complexity" evidence="17">
    <location>
        <begin position="700"/>
        <end position="711"/>
    </location>
</feature>
<evidence type="ECO:0000256" key="13">
    <source>
        <dbReference type="ARBA" id="ARBA00023163"/>
    </source>
</evidence>
<evidence type="ECO:0000256" key="1">
    <source>
        <dbReference type="ARBA" id="ARBA00022543"/>
    </source>
</evidence>
<feature type="domain" description="PAS" evidence="18">
    <location>
        <begin position="296"/>
        <end position="318"/>
    </location>
</feature>
<organism evidence="20 21">
    <name type="scientific">Aspergillus rambellii</name>
    <dbReference type="NCBI Taxonomy" id="308745"/>
    <lineage>
        <taxon>Eukaryota</taxon>
        <taxon>Fungi</taxon>
        <taxon>Dikarya</taxon>
        <taxon>Ascomycota</taxon>
        <taxon>Pezizomycotina</taxon>
        <taxon>Eurotiomycetes</taxon>
        <taxon>Eurotiomycetidae</taxon>
        <taxon>Eurotiales</taxon>
        <taxon>Aspergillaceae</taxon>
        <taxon>Aspergillus</taxon>
        <taxon>Aspergillus subgen. Nidulantes</taxon>
    </lineage>
</organism>
<feature type="coiled-coil region" evidence="16">
    <location>
        <begin position="766"/>
        <end position="793"/>
    </location>
</feature>
<feature type="domain" description="PAS" evidence="18">
    <location>
        <begin position="598"/>
        <end position="650"/>
    </location>
</feature>
<dbReference type="Pfam" id="PF08447">
    <property type="entry name" value="PAS_3"/>
    <property type="match status" value="1"/>
</dbReference>
<evidence type="ECO:0000259" key="19">
    <source>
        <dbReference type="PROSITE" id="PS50114"/>
    </source>
</evidence>
<dbReference type="SUPFAM" id="SSF57716">
    <property type="entry name" value="Glucocorticoid receptor-like (DNA-binding domain)"/>
    <property type="match status" value="1"/>
</dbReference>
<evidence type="ECO:0000256" key="10">
    <source>
        <dbReference type="ARBA" id="ARBA00023015"/>
    </source>
</evidence>
<feature type="compositionally biased region" description="Polar residues" evidence="17">
    <location>
        <begin position="171"/>
        <end position="181"/>
    </location>
</feature>
<sequence>MANRGMEDYDEVFYEGQFSVAQSDRHLETQHDQMMPYTSAPMQVGSFAYPSHRNDILEGSVSTAIVPSVSNGGGRMSNPLLAFDPTGGSSMSMGLDPGSTFAYDTPAYPPSTMAVDHSLDHRQATHFTSTQSQATRLDPGPAYSAAQPQESSSSMYWGPAHDTEDVRPSMQGMSSRQSGFSHPSDPGRDQALPRSGQDVQSTSQSTSQSSSGSVLPHRFIQPKRTGPAKASSSTTVTAESSGEGSPYANVYSSSGFDMMGILAEVVSRPDPKINIGAVDLSCAFVLCDITLEDQPIVYVSQAFERLTGYPQKEIVGRNCRFLQSPDGAVEQGVPRKFVDTKTAFRLRTTIDERTEIQASIINYRKGGQPFMNLITMIPVRWDSNDYRFFVGFQVDLVEKPDAVKRRNPDGSYLINYQRSQLPSYVVPSPDMYRDDHDPATQFRPDQVAALLDGLGGGDPAVRNHLDHILVENTDDVIQVLSFEGDFLYLSPSCRKVLEYKSIDLVGKTLSTILHPSDIGPVIRDLRACTTSDPVSVIYRIRRKHSGYAWFESHGSWHISERGRQFMVLVGRVFPVYCLDQLAKMERGGLAENDIWAKLSLSGIILFMSSKSRAVLGRASDDLVGKSIQDIVGTDSRQEIQHALGTSHSSGQQKTLSHKVRHRKGHMLPAQTTFYPGDTKEGVKPSFVVAQFRFPKAPHGTSSTEESSSSDSVPTEATFAGDSSRATKPIELIMGPTKIPKETLASIDATLFTELIPTRGSSWQFELRELEKQNRSLSDEVQRLLARRKKRKRKQSAVLIEKTCARCQTKTTPEWRRGPSGNRDLCNSCGLRFAKQMRSAAQASDNAVAY</sequence>
<evidence type="ECO:0000256" key="4">
    <source>
        <dbReference type="ARBA" id="ARBA00022643"/>
    </source>
</evidence>
<dbReference type="NCBIfam" id="TIGR00229">
    <property type="entry name" value="sensory_box"/>
    <property type="match status" value="2"/>
</dbReference>
<feature type="compositionally biased region" description="Polar residues" evidence="17">
    <location>
        <begin position="126"/>
        <end position="135"/>
    </location>
</feature>
<dbReference type="InterPro" id="IPR035965">
    <property type="entry name" value="PAS-like_dom_sf"/>
</dbReference>
<dbReference type="InterPro" id="IPR001610">
    <property type="entry name" value="PAC"/>
</dbReference>